<keyword evidence="2" id="KW-0285">Flavoprotein</keyword>
<evidence type="ECO:0000256" key="1">
    <source>
        <dbReference type="ARBA" id="ARBA00001917"/>
    </source>
</evidence>
<dbReference type="SUPFAM" id="SSF47240">
    <property type="entry name" value="Ferritin-like"/>
    <property type="match status" value="1"/>
</dbReference>
<dbReference type="SUPFAM" id="SSF51395">
    <property type="entry name" value="FMN-linked oxidoreductases"/>
    <property type="match status" value="1"/>
</dbReference>
<comment type="caution">
    <text evidence="6">The sequence shown here is derived from an EMBL/GenBank/DDBJ whole genome shotgun (WGS) entry which is preliminary data.</text>
</comment>
<keyword evidence="4" id="KW-0560">Oxidoreductase</keyword>
<dbReference type="InterPro" id="IPR008259">
    <property type="entry name" value="FMN_hydac_DH_AS"/>
</dbReference>
<dbReference type="PROSITE" id="PS51349">
    <property type="entry name" value="FMN_HYDROXY_ACID_DH_2"/>
    <property type="match status" value="1"/>
</dbReference>
<evidence type="ECO:0000256" key="4">
    <source>
        <dbReference type="ARBA" id="ARBA00023002"/>
    </source>
</evidence>
<keyword evidence="3" id="KW-0288">FMN</keyword>
<sequence>MADSGDGDERTPYSAYAVSIYQNGIMTGQLPIVTTDPNGLQAQAKMAMGPESFNYVFGGAGELSTMDANRLAFRQWKIVPRFLRPSNPRDLRTELFGVTYESPLLMAPIGVQSIFHEDKETGLAAACAELQVPYTLSTAATSTIEEVAKVCGDQHRWFQLYWPMDDDITGSILRRARANGYKVLVVTLDTVTLAWRPADLDQAYLPFITGTGNSVGFSDPVFRKKFSEQNDGDQVEDNIISASRYWISQAFPGDHHSWKDLALLKKNWHGPIVLKGVLSVEDAKLAVEHGMSGIIVSNHGGRQLDGGVASLEMLPEIVEAVGDKLTVMFDSGIRTGADIVKAIALGAKAVFIGRPAIYGLGIAGKEGAKAVIAGLLADLDLTMGLSGFKSLSELKPSILRQVRMRTSSIILAAASAASILGAPLDKKANYDPLPGGDITILNYALTLEYLERKFYEEGLANYTEADFCKYAGEVGEKFYKNLKTIYEDEKTHVDFLKGALGASAIPEPTFDFPVSDADSFLALASVLEGVGVSAYLGAAAVIADKTYVPVAGSILTVEARHSSYIRAALRQKPFPTPFDTPLDFNQVHSLASQFVVAFAPGTPALPFKAFPKLTVSPTPSSHGALFEGAYKAAVEAQTVPAGATVYAVFFSGLDTYYTEVAISGNDYIVEQLPEGPEGQVYCVLSTANGNSTKVSDENTVAGVAILEIEEADW</sequence>
<dbReference type="OrthoDB" id="25826at2759"/>
<dbReference type="PANTHER" id="PTHR10578:SF86">
    <property type="entry name" value="DEPENDENT DEHYDROGENASE, PUTATIVE (AFU_ORTHOLOGUE AFUA_6G02720)-RELATED"/>
    <property type="match status" value="1"/>
</dbReference>
<evidence type="ECO:0000313" key="7">
    <source>
        <dbReference type="Proteomes" id="UP000070121"/>
    </source>
</evidence>
<evidence type="ECO:0000256" key="3">
    <source>
        <dbReference type="ARBA" id="ARBA00022643"/>
    </source>
</evidence>
<gene>
    <name evidence="6" type="ORF">CSAL01_02323</name>
</gene>
<protein>
    <submittedName>
        <fullName evidence="6">FMN-dependent dehydrogenase</fullName>
    </submittedName>
</protein>
<reference evidence="6 7" key="1">
    <citation type="submission" date="2014-02" db="EMBL/GenBank/DDBJ databases">
        <title>The genome sequence of Colletotrichum salicis CBS 607.94.</title>
        <authorList>
            <person name="Baroncelli R."/>
            <person name="Thon M.R."/>
        </authorList>
    </citation>
    <scope>NUCLEOTIDE SEQUENCE [LARGE SCALE GENOMIC DNA]</scope>
    <source>
        <strain evidence="6 7">CBS 607.94</strain>
    </source>
</reference>
<dbReference type="Gene3D" id="3.20.20.70">
    <property type="entry name" value="Aldolase class I"/>
    <property type="match status" value="1"/>
</dbReference>
<feature type="domain" description="FMN hydroxy acid dehydrogenase" evidence="5">
    <location>
        <begin position="29"/>
        <end position="404"/>
    </location>
</feature>
<dbReference type="AlphaFoldDB" id="A0A135UL55"/>
<keyword evidence="7" id="KW-1185">Reference proteome</keyword>
<dbReference type="CDD" id="cd00657">
    <property type="entry name" value="Ferritin_like"/>
    <property type="match status" value="1"/>
</dbReference>
<dbReference type="Pfam" id="PF01070">
    <property type="entry name" value="FMN_dh"/>
    <property type="match status" value="1"/>
</dbReference>
<dbReference type="Proteomes" id="UP000070121">
    <property type="component" value="Unassembled WGS sequence"/>
</dbReference>
<organism evidence="6 7">
    <name type="scientific">Colletotrichum salicis</name>
    <dbReference type="NCBI Taxonomy" id="1209931"/>
    <lineage>
        <taxon>Eukaryota</taxon>
        <taxon>Fungi</taxon>
        <taxon>Dikarya</taxon>
        <taxon>Ascomycota</taxon>
        <taxon>Pezizomycotina</taxon>
        <taxon>Sordariomycetes</taxon>
        <taxon>Hypocreomycetidae</taxon>
        <taxon>Glomerellales</taxon>
        <taxon>Glomerellaceae</taxon>
        <taxon>Colletotrichum</taxon>
        <taxon>Colletotrichum acutatum species complex</taxon>
    </lineage>
</organism>
<dbReference type="GO" id="GO:0010181">
    <property type="term" value="F:FMN binding"/>
    <property type="evidence" value="ECO:0007669"/>
    <property type="project" value="InterPro"/>
</dbReference>
<dbReference type="PANTHER" id="PTHR10578">
    <property type="entry name" value="S -2-HYDROXY-ACID OXIDASE-RELATED"/>
    <property type="match status" value="1"/>
</dbReference>
<evidence type="ECO:0000256" key="2">
    <source>
        <dbReference type="ARBA" id="ARBA00022630"/>
    </source>
</evidence>
<dbReference type="PROSITE" id="PS00557">
    <property type="entry name" value="FMN_HYDROXY_ACID_DH_1"/>
    <property type="match status" value="1"/>
</dbReference>
<evidence type="ECO:0000313" key="6">
    <source>
        <dbReference type="EMBL" id="KXH61126.1"/>
    </source>
</evidence>
<dbReference type="EMBL" id="JFFI01001317">
    <property type="protein sequence ID" value="KXH61126.1"/>
    <property type="molecule type" value="Genomic_DNA"/>
</dbReference>
<dbReference type="InterPro" id="IPR037396">
    <property type="entry name" value="FMN_HAD"/>
</dbReference>
<dbReference type="GO" id="GO:0016491">
    <property type="term" value="F:oxidoreductase activity"/>
    <property type="evidence" value="ECO:0007669"/>
    <property type="project" value="UniProtKB-KW"/>
</dbReference>
<dbReference type="InterPro" id="IPR009078">
    <property type="entry name" value="Ferritin-like_SF"/>
</dbReference>
<dbReference type="InterPro" id="IPR000262">
    <property type="entry name" value="FMN-dep_DH"/>
</dbReference>
<name>A0A135UL55_9PEZI</name>
<dbReference type="InterPro" id="IPR037350">
    <property type="entry name" value="LMO_FMN"/>
</dbReference>
<accession>A0A135UL55</accession>
<evidence type="ECO:0000259" key="5">
    <source>
        <dbReference type="PROSITE" id="PS51349"/>
    </source>
</evidence>
<dbReference type="Pfam" id="PF13668">
    <property type="entry name" value="Ferritin_2"/>
    <property type="match status" value="1"/>
</dbReference>
<dbReference type="CDD" id="cd03332">
    <property type="entry name" value="LMO_FMN"/>
    <property type="match status" value="1"/>
</dbReference>
<comment type="cofactor">
    <cofactor evidence="1">
        <name>FMN</name>
        <dbReference type="ChEBI" id="CHEBI:58210"/>
    </cofactor>
</comment>
<dbReference type="InterPro" id="IPR013785">
    <property type="entry name" value="Aldolase_TIM"/>
</dbReference>
<dbReference type="FunFam" id="3.20.20.70:FF:000132">
    <property type="entry name" value="FMN dependent dehydrogenase"/>
    <property type="match status" value="1"/>
</dbReference>
<dbReference type="STRING" id="1209931.A0A135UL55"/>
<proteinExistence type="predicted"/>